<dbReference type="PRINTS" id="PR00160">
    <property type="entry name" value="GLUTAREDOXIN"/>
</dbReference>
<reference evidence="7 8" key="1">
    <citation type="submission" date="2024-10" db="EMBL/GenBank/DDBJ databases">
        <authorList>
            <person name="Ryan C."/>
        </authorList>
    </citation>
    <scope>NUCLEOTIDE SEQUENCE [LARGE SCALE GENOMIC DNA]</scope>
</reference>
<evidence type="ECO:0000256" key="4">
    <source>
        <dbReference type="ARBA" id="ARBA00023284"/>
    </source>
</evidence>
<feature type="domain" description="Glutaredoxin" evidence="5">
    <location>
        <begin position="14"/>
        <end position="77"/>
    </location>
</feature>
<dbReference type="InterPro" id="IPR002109">
    <property type="entry name" value="Glutaredoxin"/>
</dbReference>
<evidence type="ECO:0000313" key="8">
    <source>
        <dbReference type="Proteomes" id="UP001497457"/>
    </source>
</evidence>
<proteinExistence type="inferred from homology"/>
<keyword evidence="3" id="KW-0963">Cytoplasm</keyword>
<comment type="similarity">
    <text evidence="2">Belongs to the glutaredoxin family. CC-type subfamily.</text>
</comment>
<name>A0ABC9GEJ8_9POAL</name>
<sequence>MAERVSRLSTEKAVVIFTRSQCPMCHTVLSLFSELSVYPAVHELDKDPRGREMERELARRLGRAPPVPAVFVDGKLIGSTDMIMSLHLSGKLVPMLMAAGAIWLI</sequence>
<dbReference type="SUPFAM" id="SSF52833">
    <property type="entry name" value="Thioredoxin-like"/>
    <property type="match status" value="1"/>
</dbReference>
<accession>A0ABC9GEJ8</accession>
<dbReference type="GO" id="GO:0005737">
    <property type="term" value="C:cytoplasm"/>
    <property type="evidence" value="ECO:0007669"/>
    <property type="project" value="UniProtKB-SubCell"/>
</dbReference>
<gene>
    <name evidence="7" type="ORF">URODEC1_LOCUS115285</name>
    <name evidence="6" type="ORF">URODEC1_LOCUS4000</name>
</gene>
<evidence type="ECO:0000313" key="6">
    <source>
        <dbReference type="EMBL" id="CAL4891854.1"/>
    </source>
</evidence>
<dbReference type="CDD" id="cd03419">
    <property type="entry name" value="GRX_GRXh_1_2_like"/>
    <property type="match status" value="1"/>
</dbReference>
<keyword evidence="8" id="KW-1185">Reference proteome</keyword>
<dbReference type="EMBL" id="OZ075119">
    <property type="protein sequence ID" value="CAL5093242.1"/>
    <property type="molecule type" value="Genomic_DNA"/>
</dbReference>
<evidence type="ECO:0000256" key="1">
    <source>
        <dbReference type="ARBA" id="ARBA00004496"/>
    </source>
</evidence>
<dbReference type="InterPro" id="IPR011905">
    <property type="entry name" value="GlrX-like_pln_2"/>
</dbReference>
<dbReference type="Proteomes" id="UP001497457">
    <property type="component" value="Chromosome 10rd"/>
</dbReference>
<evidence type="ECO:0000256" key="3">
    <source>
        <dbReference type="ARBA" id="ARBA00022490"/>
    </source>
</evidence>
<dbReference type="InterPro" id="IPR014025">
    <property type="entry name" value="Glutaredoxin_subgr"/>
</dbReference>
<evidence type="ECO:0000313" key="7">
    <source>
        <dbReference type="EMBL" id="CAL5093242.1"/>
    </source>
</evidence>
<dbReference type="PROSITE" id="PS51354">
    <property type="entry name" value="GLUTAREDOXIN_2"/>
    <property type="match status" value="1"/>
</dbReference>
<evidence type="ECO:0000256" key="2">
    <source>
        <dbReference type="ARBA" id="ARBA00007568"/>
    </source>
</evidence>
<comment type="subcellular location">
    <subcellularLocation>
        <location evidence="1">Cytoplasm</location>
    </subcellularLocation>
</comment>
<dbReference type="Gene3D" id="3.40.30.10">
    <property type="entry name" value="Glutaredoxin"/>
    <property type="match status" value="1"/>
</dbReference>
<dbReference type="InterPro" id="IPR036249">
    <property type="entry name" value="Thioredoxin-like_sf"/>
</dbReference>
<dbReference type="Pfam" id="PF00462">
    <property type="entry name" value="Glutaredoxin"/>
    <property type="match status" value="1"/>
</dbReference>
<protein>
    <recommendedName>
        <fullName evidence="5">Glutaredoxin domain-containing protein</fullName>
    </recommendedName>
</protein>
<keyword evidence="4" id="KW-0676">Redox-active center</keyword>
<evidence type="ECO:0000259" key="5">
    <source>
        <dbReference type="Pfam" id="PF00462"/>
    </source>
</evidence>
<organism evidence="7 8">
    <name type="scientific">Urochloa decumbens</name>
    <dbReference type="NCBI Taxonomy" id="240449"/>
    <lineage>
        <taxon>Eukaryota</taxon>
        <taxon>Viridiplantae</taxon>
        <taxon>Streptophyta</taxon>
        <taxon>Embryophyta</taxon>
        <taxon>Tracheophyta</taxon>
        <taxon>Spermatophyta</taxon>
        <taxon>Magnoliopsida</taxon>
        <taxon>Liliopsida</taxon>
        <taxon>Poales</taxon>
        <taxon>Poaceae</taxon>
        <taxon>PACMAD clade</taxon>
        <taxon>Panicoideae</taxon>
        <taxon>Panicodae</taxon>
        <taxon>Paniceae</taxon>
        <taxon>Melinidinae</taxon>
        <taxon>Urochloa</taxon>
    </lineage>
</organism>
<dbReference type="PANTHER" id="PTHR10168">
    <property type="entry name" value="GLUTAREDOXIN"/>
    <property type="match status" value="1"/>
</dbReference>
<dbReference type="AlphaFoldDB" id="A0ABC9GEJ8"/>
<dbReference type="EMBL" id="OZ075120">
    <property type="protein sequence ID" value="CAL4891854.1"/>
    <property type="molecule type" value="Genomic_DNA"/>
</dbReference>
<dbReference type="NCBIfam" id="TIGR02189">
    <property type="entry name" value="GlrX-like_plant"/>
    <property type="match status" value="1"/>
</dbReference>
<dbReference type="Proteomes" id="UP001497457">
    <property type="component" value="Chromosome 9rd"/>
</dbReference>